<proteinExistence type="predicted"/>
<name>A0A8S9QFR9_BRACR</name>
<sequence length="197" mass="22361">MSELQSRIRVAMVVNHWKSRLQAEGRRWNRTRLIPEAGKDKVTEVANRSRAVQGGVIEGRIRVQGGVTGSEVDGKVMSELQSRIGVAMVVNNWKSSYDVSNGYYRSLGWSQEALGFCSDNTAARRFIKGFSDYRLWRTLRKLNKLWRDEVASVPFCHDRESKAEREVIASCSDFNRVWFALIDVVFGVSLPVETVSS</sequence>
<reference evidence="1" key="1">
    <citation type="submission" date="2019-12" db="EMBL/GenBank/DDBJ databases">
        <title>Genome sequencing and annotation of Brassica cretica.</title>
        <authorList>
            <person name="Studholme D.J."/>
            <person name="Sarris P."/>
        </authorList>
    </citation>
    <scope>NUCLEOTIDE SEQUENCE</scope>
    <source>
        <strain evidence="1">PFS-109/04</strain>
        <tissue evidence="1">Leaf</tissue>
    </source>
</reference>
<dbReference type="EMBL" id="QGKX02001290">
    <property type="protein sequence ID" value="KAF3538803.1"/>
    <property type="molecule type" value="Genomic_DNA"/>
</dbReference>
<protein>
    <submittedName>
        <fullName evidence="1">Uncharacterized protein</fullName>
    </submittedName>
</protein>
<evidence type="ECO:0000313" key="2">
    <source>
        <dbReference type="Proteomes" id="UP000712600"/>
    </source>
</evidence>
<dbReference type="Proteomes" id="UP000712600">
    <property type="component" value="Unassembled WGS sequence"/>
</dbReference>
<gene>
    <name evidence="1" type="ORF">F2Q69_00019905</name>
</gene>
<comment type="caution">
    <text evidence="1">The sequence shown here is derived from an EMBL/GenBank/DDBJ whole genome shotgun (WGS) entry which is preliminary data.</text>
</comment>
<evidence type="ECO:0000313" key="1">
    <source>
        <dbReference type="EMBL" id="KAF3538803.1"/>
    </source>
</evidence>
<dbReference type="AlphaFoldDB" id="A0A8S9QFR9"/>
<accession>A0A8S9QFR9</accession>
<organism evidence="1 2">
    <name type="scientific">Brassica cretica</name>
    <name type="common">Mustard</name>
    <dbReference type="NCBI Taxonomy" id="69181"/>
    <lineage>
        <taxon>Eukaryota</taxon>
        <taxon>Viridiplantae</taxon>
        <taxon>Streptophyta</taxon>
        <taxon>Embryophyta</taxon>
        <taxon>Tracheophyta</taxon>
        <taxon>Spermatophyta</taxon>
        <taxon>Magnoliopsida</taxon>
        <taxon>eudicotyledons</taxon>
        <taxon>Gunneridae</taxon>
        <taxon>Pentapetalae</taxon>
        <taxon>rosids</taxon>
        <taxon>malvids</taxon>
        <taxon>Brassicales</taxon>
        <taxon>Brassicaceae</taxon>
        <taxon>Brassiceae</taxon>
        <taxon>Brassica</taxon>
    </lineage>
</organism>